<dbReference type="AlphaFoldDB" id="A0A6I6K3F4"/>
<dbReference type="NCBIfam" id="TIGR02453">
    <property type="entry name" value="TIGR02453 family protein"/>
    <property type="match status" value="1"/>
</dbReference>
<proteinExistence type="predicted"/>
<dbReference type="KEGG" id="mcos:GM418_12575"/>
<gene>
    <name evidence="1" type="ORF">GM418_12575</name>
</gene>
<dbReference type="InterPro" id="IPR012808">
    <property type="entry name" value="CHP02453"/>
</dbReference>
<dbReference type="Proteomes" id="UP000428260">
    <property type="component" value="Chromosome"/>
</dbReference>
<sequence>MKKILNYLEDLSRNNNREWFNENRGSYEESRDKMLFMTEVLINEIRKFDPEIPMLSPKDCMFRIFRDVRFSNDKRPYKTNFGSFISKGGRKGDWPGYYFHIEPKGSFVGGGVYMPQAEPLRAIRNYVAENAQEFLDIIEDKEFKKIYPEMYDHKLKTAPKGFPKDHKYIGLLKYKSYVFSTNFDTKLLLSDSFVDYIVQSFRVLYPFNDFLNRAVDKNV</sequence>
<dbReference type="Pfam" id="PF09365">
    <property type="entry name" value="DUF2461"/>
    <property type="match status" value="1"/>
</dbReference>
<protein>
    <submittedName>
        <fullName evidence="1">TIGR02453 family protein</fullName>
    </submittedName>
</protein>
<evidence type="ECO:0000313" key="2">
    <source>
        <dbReference type="Proteomes" id="UP000428260"/>
    </source>
</evidence>
<dbReference type="EMBL" id="CP046401">
    <property type="protein sequence ID" value="QGY44464.1"/>
    <property type="molecule type" value="Genomic_DNA"/>
</dbReference>
<dbReference type="PANTHER" id="PTHR36452:SF1">
    <property type="entry name" value="DUF2461 DOMAIN-CONTAINING PROTEIN"/>
    <property type="match status" value="1"/>
</dbReference>
<reference evidence="1 2" key="1">
    <citation type="submission" date="2019-11" db="EMBL/GenBank/DDBJ databases">
        <authorList>
            <person name="Zheng R.K."/>
            <person name="Sun C.M."/>
        </authorList>
    </citation>
    <scope>NUCLEOTIDE SEQUENCE [LARGE SCALE GENOMIC DNA]</scope>
    <source>
        <strain evidence="1 2">WC007</strain>
    </source>
</reference>
<dbReference type="PIRSF" id="PIRSF028451">
    <property type="entry name" value="UCP028451"/>
    <property type="match status" value="1"/>
</dbReference>
<accession>A0A6I6K3F4</accession>
<evidence type="ECO:0000313" key="1">
    <source>
        <dbReference type="EMBL" id="QGY44464.1"/>
    </source>
</evidence>
<dbReference type="RefSeq" id="WP_158866706.1">
    <property type="nucleotide sequence ID" value="NZ_CP046401.1"/>
</dbReference>
<dbReference type="InterPro" id="IPR015996">
    <property type="entry name" value="UCP028451"/>
</dbReference>
<organism evidence="1 2">
    <name type="scientific">Maribellus comscasis</name>
    <dbReference type="NCBI Taxonomy" id="2681766"/>
    <lineage>
        <taxon>Bacteria</taxon>
        <taxon>Pseudomonadati</taxon>
        <taxon>Bacteroidota</taxon>
        <taxon>Bacteroidia</taxon>
        <taxon>Marinilabiliales</taxon>
        <taxon>Prolixibacteraceae</taxon>
        <taxon>Maribellus</taxon>
    </lineage>
</organism>
<name>A0A6I6K3F4_9BACT</name>
<keyword evidence="2" id="KW-1185">Reference proteome</keyword>
<dbReference type="PANTHER" id="PTHR36452">
    <property type="entry name" value="CHROMOSOME 12, WHOLE GENOME SHOTGUN SEQUENCE"/>
    <property type="match status" value="1"/>
</dbReference>